<accession>A0A1Q9CG95</accession>
<feature type="region of interest" description="Disordered" evidence="1">
    <location>
        <begin position="663"/>
        <end position="735"/>
    </location>
</feature>
<name>A0A1Q9CG95_SYMMI</name>
<feature type="region of interest" description="Disordered" evidence="1">
    <location>
        <begin position="376"/>
        <end position="410"/>
    </location>
</feature>
<protein>
    <submittedName>
        <fullName evidence="2">Uncharacterized protein</fullName>
    </submittedName>
</protein>
<organism evidence="2 3">
    <name type="scientific">Symbiodinium microadriaticum</name>
    <name type="common">Dinoflagellate</name>
    <name type="synonym">Zooxanthella microadriatica</name>
    <dbReference type="NCBI Taxonomy" id="2951"/>
    <lineage>
        <taxon>Eukaryota</taxon>
        <taxon>Sar</taxon>
        <taxon>Alveolata</taxon>
        <taxon>Dinophyceae</taxon>
        <taxon>Suessiales</taxon>
        <taxon>Symbiodiniaceae</taxon>
        <taxon>Symbiodinium</taxon>
    </lineage>
</organism>
<feature type="compositionally biased region" description="Low complexity" evidence="1">
    <location>
        <begin position="663"/>
        <end position="677"/>
    </location>
</feature>
<evidence type="ECO:0000313" key="2">
    <source>
        <dbReference type="EMBL" id="OLP81916.1"/>
    </source>
</evidence>
<gene>
    <name evidence="2" type="ORF">AK812_SmicGene37475</name>
</gene>
<reference evidence="2 3" key="1">
    <citation type="submission" date="2016-02" db="EMBL/GenBank/DDBJ databases">
        <title>Genome analysis of coral dinoflagellate symbionts highlights evolutionary adaptations to a symbiotic lifestyle.</title>
        <authorList>
            <person name="Aranda M."/>
            <person name="Li Y."/>
            <person name="Liew Y.J."/>
            <person name="Baumgarten S."/>
            <person name="Simakov O."/>
            <person name="Wilson M."/>
            <person name="Piel J."/>
            <person name="Ashoor H."/>
            <person name="Bougouffa S."/>
            <person name="Bajic V.B."/>
            <person name="Ryu T."/>
            <person name="Ravasi T."/>
            <person name="Bayer T."/>
            <person name="Micklem G."/>
            <person name="Kim H."/>
            <person name="Bhak J."/>
            <person name="Lajeunesse T.C."/>
            <person name="Voolstra C.R."/>
        </authorList>
    </citation>
    <scope>NUCLEOTIDE SEQUENCE [LARGE SCALE GENOMIC DNA]</scope>
    <source>
        <strain evidence="2 3">CCMP2467</strain>
    </source>
</reference>
<keyword evidence="3" id="KW-1185">Reference proteome</keyword>
<dbReference type="EMBL" id="LSRX01001239">
    <property type="protein sequence ID" value="OLP81916.1"/>
    <property type="molecule type" value="Genomic_DNA"/>
</dbReference>
<dbReference type="OrthoDB" id="447171at2759"/>
<proteinExistence type="predicted"/>
<comment type="caution">
    <text evidence="2">The sequence shown here is derived from an EMBL/GenBank/DDBJ whole genome shotgun (WGS) entry which is preliminary data.</text>
</comment>
<evidence type="ECO:0000256" key="1">
    <source>
        <dbReference type="SAM" id="MobiDB-lite"/>
    </source>
</evidence>
<dbReference type="AlphaFoldDB" id="A0A1Q9CG95"/>
<dbReference type="Proteomes" id="UP000186817">
    <property type="component" value="Unassembled WGS sequence"/>
</dbReference>
<sequence length="735" mass="77622">MAKLVPAPIASAAATSVALGVNCRGPLIGKAERTEPKSGTAIDGLLAEIATLGGATNLVNAPAWQGEITWDLLVGTNQIRNFHAVAPMGLGLVNDNWTLQLTCDAYSTAQTDASRRAEATANLVAFLAQANTDQLVGYSTAAEMNQAIADALVPYGTIVQRDAAIGAALAAYYTSAQTVQAAITAALVPVTLANGQSWNGGPTFNLLRGSNVLRNISVAGALTASFQNLDDTILIESDSYARSETYTQAETGAAITAAIDALDLSQFRNEAQALDLIAGELGPYWDQTEVANYVAGQLTNYQTSSQVSSAISSALSSYDNSNEVDSKIITALLDFYTRAEVDQEIADALNNRVTTPRPRPIPSSTPARSWILCSRPRSCSTGHREGRSRRSTTPSPASWTPGPGHRGHPLLCARSGTESGNIFNLVQEQFTPRIIRNLLLEAPLQGDAILGNQSTLRLRCDSWTKAEADARFLRRNDVGALEAPLSCQPILGNGSTLQITCDCWSKGQSDGRYPLIANFNSLGSTVTSIDGRVSTLESDVPAIDGRLLDRDVTVAAASTLNATTADFAQFFVGSTAATGAFSSNSSISANLEIASNLRLEAPLVRCDPAGALLTIEGGAQGVLVNDTLLVNGAIAPEPSLDYLFLSGGTVGLEMNTKFAAVTGSGTPAASASWPSSTRPFSPKISTIVEPSAANELTERTERTRERSERKSEAERTTERTRERSERESEVSGVRG</sequence>
<evidence type="ECO:0000313" key="3">
    <source>
        <dbReference type="Proteomes" id="UP000186817"/>
    </source>
</evidence>
<feature type="compositionally biased region" description="Low complexity" evidence="1">
    <location>
        <begin position="391"/>
        <end position="403"/>
    </location>
</feature>
<feature type="compositionally biased region" description="Basic and acidic residues" evidence="1">
    <location>
        <begin position="696"/>
        <end position="729"/>
    </location>
</feature>